<sequence length="121" mass="13602">MALFQTDKNNKAFIITLGGFAETDKASNFVENLKKEVSSIDVKNFSLIVDSAELRTFKTEILPVLEASYSLYMNLGFKKILMVTPKKVTPRLQLKRIAKKVHFSGIFINTLQEARSAAKSD</sequence>
<organism evidence="1 2">
    <name type="scientific">Niallia nealsonii</name>
    <dbReference type="NCBI Taxonomy" id="115979"/>
    <lineage>
        <taxon>Bacteria</taxon>
        <taxon>Bacillati</taxon>
        <taxon>Bacillota</taxon>
        <taxon>Bacilli</taxon>
        <taxon>Bacillales</taxon>
        <taxon>Bacillaceae</taxon>
        <taxon>Niallia</taxon>
    </lineage>
</organism>
<gene>
    <name evidence="1" type="ORF">CWS01_14170</name>
</gene>
<accession>A0A2N0YZZ9</accession>
<name>A0A2N0YZZ9_9BACI</name>
<comment type="caution">
    <text evidence="1">The sequence shown here is derived from an EMBL/GenBank/DDBJ whole genome shotgun (WGS) entry which is preliminary data.</text>
</comment>
<evidence type="ECO:0000313" key="1">
    <source>
        <dbReference type="EMBL" id="PKG22832.1"/>
    </source>
</evidence>
<dbReference type="AlphaFoldDB" id="A0A2N0YZZ9"/>
<dbReference type="RefSeq" id="WP_101177853.1">
    <property type="nucleotide sequence ID" value="NZ_PISE01000031.1"/>
</dbReference>
<evidence type="ECO:0008006" key="3">
    <source>
        <dbReference type="Google" id="ProtNLM"/>
    </source>
</evidence>
<proteinExistence type="predicted"/>
<dbReference type="EMBL" id="PISE01000031">
    <property type="protein sequence ID" value="PKG22832.1"/>
    <property type="molecule type" value="Genomic_DNA"/>
</dbReference>
<reference evidence="1 2" key="1">
    <citation type="journal article" date="2003" name="Int. J. Syst. Evol. Microbiol.">
        <title>Bacillus nealsonii sp. nov., isolated from a spacecraft-assembly facility, whose spores are gamma-radiation resistant.</title>
        <authorList>
            <person name="Venkateswaran K."/>
            <person name="Kempf M."/>
            <person name="Chen F."/>
            <person name="Satomi M."/>
            <person name="Nicholson W."/>
            <person name="Kern R."/>
        </authorList>
    </citation>
    <scope>NUCLEOTIDE SEQUENCE [LARGE SCALE GENOMIC DNA]</scope>
    <source>
        <strain evidence="1 2">FO-92</strain>
    </source>
</reference>
<protein>
    <recommendedName>
        <fullName evidence="3">STAS domain-containing protein</fullName>
    </recommendedName>
</protein>
<dbReference type="OrthoDB" id="2867965at2"/>
<evidence type="ECO:0000313" key="2">
    <source>
        <dbReference type="Proteomes" id="UP000233375"/>
    </source>
</evidence>
<keyword evidence="2" id="KW-1185">Reference proteome</keyword>
<dbReference type="Proteomes" id="UP000233375">
    <property type="component" value="Unassembled WGS sequence"/>
</dbReference>